<protein>
    <submittedName>
        <fullName evidence="2">Uncharacterized protein</fullName>
    </submittedName>
</protein>
<gene>
    <name evidence="2" type="ORF">HMPREF1541_00540</name>
</gene>
<dbReference type="GeneID" id="19967879"/>
<dbReference type="RefSeq" id="XP_008711068.1">
    <property type="nucleotide sequence ID" value="XM_008712846.1"/>
</dbReference>
<sequence>MFANAILSTIGFAALVAAAPQAANLNDPLLGVYICPNADWAAGDGVGCVWLPTSNNETTCQTLPRFTMTEEAERHISFTPDINNFCTIFESGRCNKTQPMIDVVAPGFHDLFEKHQVMQTRTQYKTYMCSTGGAAAPVEAANV</sequence>
<feature type="signal peptide" evidence="1">
    <location>
        <begin position="1"/>
        <end position="18"/>
    </location>
</feature>
<dbReference type="InParanoid" id="W2SCA9"/>
<dbReference type="Proteomes" id="UP000030752">
    <property type="component" value="Unassembled WGS sequence"/>
</dbReference>
<organism evidence="2 3">
    <name type="scientific">Cyphellophora europaea (strain CBS 101466)</name>
    <name type="common">Phialophora europaea</name>
    <dbReference type="NCBI Taxonomy" id="1220924"/>
    <lineage>
        <taxon>Eukaryota</taxon>
        <taxon>Fungi</taxon>
        <taxon>Dikarya</taxon>
        <taxon>Ascomycota</taxon>
        <taxon>Pezizomycotina</taxon>
        <taxon>Eurotiomycetes</taxon>
        <taxon>Chaetothyriomycetidae</taxon>
        <taxon>Chaetothyriales</taxon>
        <taxon>Cyphellophoraceae</taxon>
        <taxon>Cyphellophora</taxon>
    </lineage>
</organism>
<keyword evidence="1" id="KW-0732">Signal</keyword>
<dbReference type="VEuPathDB" id="FungiDB:HMPREF1541_00540"/>
<evidence type="ECO:0000313" key="2">
    <source>
        <dbReference type="EMBL" id="ETN46356.1"/>
    </source>
</evidence>
<dbReference type="EMBL" id="KB822711">
    <property type="protein sequence ID" value="ETN46356.1"/>
    <property type="molecule type" value="Genomic_DNA"/>
</dbReference>
<evidence type="ECO:0000256" key="1">
    <source>
        <dbReference type="SAM" id="SignalP"/>
    </source>
</evidence>
<keyword evidence="3" id="KW-1185">Reference proteome</keyword>
<accession>W2SCA9</accession>
<proteinExistence type="predicted"/>
<evidence type="ECO:0000313" key="3">
    <source>
        <dbReference type="Proteomes" id="UP000030752"/>
    </source>
</evidence>
<name>W2SCA9_CYPE1</name>
<dbReference type="AlphaFoldDB" id="W2SCA9"/>
<dbReference type="HOGENOM" id="CLU_1806090_0_0_1"/>
<feature type="chain" id="PRO_5004824313" evidence="1">
    <location>
        <begin position="19"/>
        <end position="143"/>
    </location>
</feature>
<reference evidence="2 3" key="1">
    <citation type="submission" date="2013-03" db="EMBL/GenBank/DDBJ databases">
        <title>The Genome Sequence of Phialophora europaea CBS 101466.</title>
        <authorList>
            <consortium name="The Broad Institute Genomics Platform"/>
            <person name="Cuomo C."/>
            <person name="de Hoog S."/>
            <person name="Gorbushina A."/>
            <person name="Walker B."/>
            <person name="Young S.K."/>
            <person name="Zeng Q."/>
            <person name="Gargeya S."/>
            <person name="Fitzgerald M."/>
            <person name="Haas B."/>
            <person name="Abouelleil A."/>
            <person name="Allen A.W."/>
            <person name="Alvarado L."/>
            <person name="Arachchi H.M."/>
            <person name="Berlin A.M."/>
            <person name="Chapman S.B."/>
            <person name="Gainer-Dewar J."/>
            <person name="Goldberg J."/>
            <person name="Griggs A."/>
            <person name="Gujja S."/>
            <person name="Hansen M."/>
            <person name="Howarth C."/>
            <person name="Imamovic A."/>
            <person name="Ireland A."/>
            <person name="Larimer J."/>
            <person name="McCowan C."/>
            <person name="Murphy C."/>
            <person name="Pearson M."/>
            <person name="Poon T.W."/>
            <person name="Priest M."/>
            <person name="Roberts A."/>
            <person name="Saif S."/>
            <person name="Shea T."/>
            <person name="Sisk P."/>
            <person name="Sykes S."/>
            <person name="Wortman J."/>
            <person name="Nusbaum C."/>
            <person name="Birren B."/>
        </authorList>
    </citation>
    <scope>NUCLEOTIDE SEQUENCE [LARGE SCALE GENOMIC DNA]</scope>
    <source>
        <strain evidence="2 3">CBS 101466</strain>
    </source>
</reference>